<comment type="caution">
    <text evidence="1">The sequence shown here is derived from an EMBL/GenBank/DDBJ whole genome shotgun (WGS) entry which is preliminary data.</text>
</comment>
<dbReference type="Proteomes" id="UP000582090">
    <property type="component" value="Unassembled WGS sequence"/>
</dbReference>
<protein>
    <submittedName>
        <fullName evidence="1">Uncharacterized protein</fullName>
    </submittedName>
</protein>
<dbReference type="RefSeq" id="WP_281393579.1">
    <property type="nucleotide sequence ID" value="NZ_JACIDW010000006.1"/>
</dbReference>
<evidence type="ECO:0000313" key="1">
    <source>
        <dbReference type="EMBL" id="MBB3964751.1"/>
    </source>
</evidence>
<keyword evidence="2" id="KW-1185">Reference proteome</keyword>
<organism evidence="1 2">
    <name type="scientific">Rhizobium metallidurans</name>
    <dbReference type="NCBI Taxonomy" id="1265931"/>
    <lineage>
        <taxon>Bacteria</taxon>
        <taxon>Pseudomonadati</taxon>
        <taxon>Pseudomonadota</taxon>
        <taxon>Alphaproteobacteria</taxon>
        <taxon>Hyphomicrobiales</taxon>
        <taxon>Rhizobiaceae</taxon>
        <taxon>Rhizobium/Agrobacterium group</taxon>
        <taxon>Rhizobium</taxon>
    </lineage>
</organism>
<gene>
    <name evidence="1" type="ORF">GGQ67_002414</name>
</gene>
<name>A0A7W6GCL8_9HYPH</name>
<sequence>MVYGALFVSGLVACVMLIVVAGHDSKTADTGAPPSAVMLRQN</sequence>
<reference evidence="1 2" key="1">
    <citation type="submission" date="2020-08" db="EMBL/GenBank/DDBJ databases">
        <title>Genomic Encyclopedia of Type Strains, Phase IV (KMG-IV): sequencing the most valuable type-strain genomes for metagenomic binning, comparative biology and taxonomic classification.</title>
        <authorList>
            <person name="Goeker M."/>
        </authorList>
    </citation>
    <scope>NUCLEOTIDE SEQUENCE [LARGE SCALE GENOMIC DNA]</scope>
    <source>
        <strain evidence="1 2">DSM 26575</strain>
    </source>
</reference>
<accession>A0A7W6GCL8</accession>
<dbReference type="AlphaFoldDB" id="A0A7W6GCL8"/>
<proteinExistence type="predicted"/>
<evidence type="ECO:0000313" key="2">
    <source>
        <dbReference type="Proteomes" id="UP000582090"/>
    </source>
</evidence>
<dbReference type="EMBL" id="JACIDW010000006">
    <property type="protein sequence ID" value="MBB3964751.1"/>
    <property type="molecule type" value="Genomic_DNA"/>
</dbReference>